<keyword evidence="2" id="KW-0812">Transmembrane</keyword>
<feature type="region of interest" description="Disordered" evidence="1">
    <location>
        <begin position="1"/>
        <end position="89"/>
    </location>
</feature>
<reference evidence="3 4" key="1">
    <citation type="journal article" date="2017" name="New Microbes New Infect">
        <title>Genome sequence of 'Leucobacter massiliensis' sp. nov. isolated from human pharynx after travel to the 2014 Hajj.</title>
        <authorList>
            <person name="Leangapichart T."/>
            <person name="Gautret P."/>
            <person name="Nguyen T.T."/>
            <person name="Armstrong N."/>
            <person name="Rolain J.M."/>
        </authorList>
    </citation>
    <scope>NUCLEOTIDE SEQUENCE [LARGE SCALE GENOMIC DNA]</scope>
    <source>
        <strain evidence="3 4">122RC15</strain>
    </source>
</reference>
<dbReference type="AlphaFoldDB" id="A0A2S9QLT1"/>
<protein>
    <submittedName>
        <fullName evidence="3">Uncharacterized protein</fullName>
    </submittedName>
</protein>
<dbReference type="PANTHER" id="PTHR48125">
    <property type="entry name" value="LP07818P1"/>
    <property type="match status" value="1"/>
</dbReference>
<keyword evidence="2" id="KW-0472">Membrane</keyword>
<feature type="transmembrane region" description="Helical" evidence="2">
    <location>
        <begin position="253"/>
        <end position="275"/>
    </location>
</feature>
<comment type="caution">
    <text evidence="3">The sequence shown here is derived from an EMBL/GenBank/DDBJ whole genome shotgun (WGS) entry which is preliminary data.</text>
</comment>
<feature type="compositionally biased region" description="Low complexity" evidence="1">
    <location>
        <begin position="311"/>
        <end position="333"/>
    </location>
</feature>
<feature type="transmembrane region" description="Helical" evidence="2">
    <location>
        <begin position="95"/>
        <end position="118"/>
    </location>
</feature>
<feature type="transmembrane region" description="Helical" evidence="2">
    <location>
        <begin position="124"/>
        <end position="143"/>
    </location>
</feature>
<feature type="region of interest" description="Disordered" evidence="1">
    <location>
        <begin position="311"/>
        <end position="368"/>
    </location>
</feature>
<accession>A0A2S9QLT1</accession>
<proteinExistence type="predicted"/>
<organism evidence="3 4">
    <name type="scientific">Leucobacter massiliensis</name>
    <dbReference type="NCBI Taxonomy" id="1686285"/>
    <lineage>
        <taxon>Bacteria</taxon>
        <taxon>Bacillati</taxon>
        <taxon>Actinomycetota</taxon>
        <taxon>Actinomycetes</taxon>
        <taxon>Micrococcales</taxon>
        <taxon>Microbacteriaceae</taxon>
        <taxon>Leucobacter</taxon>
    </lineage>
</organism>
<name>A0A2S9QLT1_9MICO</name>
<evidence type="ECO:0000313" key="3">
    <source>
        <dbReference type="EMBL" id="PRI10537.1"/>
    </source>
</evidence>
<feature type="transmembrane region" description="Helical" evidence="2">
    <location>
        <begin position="222"/>
        <end position="241"/>
    </location>
</feature>
<keyword evidence="4" id="KW-1185">Reference proteome</keyword>
<evidence type="ECO:0000313" key="4">
    <source>
        <dbReference type="Proteomes" id="UP000238650"/>
    </source>
</evidence>
<feature type="transmembrane region" description="Helical" evidence="2">
    <location>
        <begin position="187"/>
        <end position="210"/>
    </location>
</feature>
<evidence type="ECO:0000256" key="2">
    <source>
        <dbReference type="SAM" id="Phobius"/>
    </source>
</evidence>
<feature type="compositionally biased region" description="Low complexity" evidence="1">
    <location>
        <begin position="50"/>
        <end position="83"/>
    </location>
</feature>
<dbReference type="RefSeq" id="WP_181158560.1">
    <property type="nucleotide sequence ID" value="NZ_MWZD01000018.1"/>
</dbReference>
<feature type="transmembrane region" description="Helical" evidence="2">
    <location>
        <begin position="155"/>
        <end position="175"/>
    </location>
</feature>
<dbReference type="PANTHER" id="PTHR48125:SF10">
    <property type="entry name" value="OS12G0136300 PROTEIN"/>
    <property type="match status" value="1"/>
</dbReference>
<gene>
    <name evidence="3" type="ORF">B4915_11065</name>
</gene>
<keyword evidence="2" id="KW-1133">Transmembrane helix</keyword>
<sequence length="368" mass="38532">MSDPNTNAAGHDAPAEAGGQNAQQPVTLPPPPPGHAADAAGRQPGAQGSGRQAAEAAAPHGGAGERGAAPAAPAAPRGPQPGEGRAGDSGPRLSTFLKISIVLLAGLTLASISLLFIGDFEGKFERVFSTFVLFAVFVLFTALDTRRGQKSEWYAPVALIANAYILGLLLIVIWMTGYDRYTLMWEIFWKSVFVILVTRLVILCCQLLLTMGAKLSAVVTRFAFVTSVLAVLSGILFTAPVGIDAFGLHVPDLYWKIATALLILTALGLSITLLLRWSYGSEAREAAREAARARGGVGPVAGPPYVAQQLQAPPLPQQSQPQPQAPAQAPAPQGGRPLLPWPTFPDGRPLPAGPDGQPDFSVLGHGRP</sequence>
<evidence type="ECO:0000256" key="1">
    <source>
        <dbReference type="SAM" id="MobiDB-lite"/>
    </source>
</evidence>
<dbReference type="Proteomes" id="UP000238650">
    <property type="component" value="Unassembled WGS sequence"/>
</dbReference>
<dbReference type="EMBL" id="MWZD01000018">
    <property type="protein sequence ID" value="PRI10537.1"/>
    <property type="molecule type" value="Genomic_DNA"/>
</dbReference>